<comment type="caution">
    <text evidence="2">The sequence shown here is derived from an EMBL/GenBank/DDBJ whole genome shotgun (WGS) entry which is preliminary data.</text>
</comment>
<dbReference type="Proteomes" id="UP001066276">
    <property type="component" value="Chromosome 8"/>
</dbReference>
<keyword evidence="3" id="KW-1185">Reference proteome</keyword>
<evidence type="ECO:0000256" key="1">
    <source>
        <dbReference type="SAM" id="MobiDB-lite"/>
    </source>
</evidence>
<evidence type="ECO:0000313" key="3">
    <source>
        <dbReference type="Proteomes" id="UP001066276"/>
    </source>
</evidence>
<evidence type="ECO:0000313" key="2">
    <source>
        <dbReference type="EMBL" id="KAJ1118896.1"/>
    </source>
</evidence>
<proteinExistence type="predicted"/>
<gene>
    <name evidence="2" type="ORF">NDU88_007083</name>
</gene>
<sequence length="87" mass="9646">MRTGLRPSVAGRGWAGTPLLLHIPRLEQVENQLNQLERSLTDPKEDLRTDPIMSTGRTSMGINDMNQEAQVGCRPMHPSLKLPCVAI</sequence>
<name>A0AAV7NS45_PLEWA</name>
<accession>A0AAV7NS45</accession>
<dbReference type="AlphaFoldDB" id="A0AAV7NS45"/>
<dbReference type="EMBL" id="JANPWB010000012">
    <property type="protein sequence ID" value="KAJ1118896.1"/>
    <property type="molecule type" value="Genomic_DNA"/>
</dbReference>
<protein>
    <submittedName>
        <fullName evidence="2">Uncharacterized protein</fullName>
    </submittedName>
</protein>
<reference evidence="2" key="1">
    <citation type="journal article" date="2022" name="bioRxiv">
        <title>Sequencing and chromosome-scale assembly of the giantPleurodeles waltlgenome.</title>
        <authorList>
            <person name="Brown T."/>
            <person name="Elewa A."/>
            <person name="Iarovenko S."/>
            <person name="Subramanian E."/>
            <person name="Araus A.J."/>
            <person name="Petzold A."/>
            <person name="Susuki M."/>
            <person name="Suzuki K.-i.T."/>
            <person name="Hayashi T."/>
            <person name="Toyoda A."/>
            <person name="Oliveira C."/>
            <person name="Osipova E."/>
            <person name="Leigh N.D."/>
            <person name="Simon A."/>
            <person name="Yun M.H."/>
        </authorList>
    </citation>
    <scope>NUCLEOTIDE SEQUENCE</scope>
    <source>
        <strain evidence="2">20211129_DDA</strain>
        <tissue evidence="2">Liver</tissue>
    </source>
</reference>
<feature type="compositionally biased region" description="Basic and acidic residues" evidence="1">
    <location>
        <begin position="40"/>
        <end position="49"/>
    </location>
</feature>
<feature type="region of interest" description="Disordered" evidence="1">
    <location>
        <begin position="40"/>
        <end position="63"/>
    </location>
</feature>
<organism evidence="2 3">
    <name type="scientific">Pleurodeles waltl</name>
    <name type="common">Iberian ribbed newt</name>
    <dbReference type="NCBI Taxonomy" id="8319"/>
    <lineage>
        <taxon>Eukaryota</taxon>
        <taxon>Metazoa</taxon>
        <taxon>Chordata</taxon>
        <taxon>Craniata</taxon>
        <taxon>Vertebrata</taxon>
        <taxon>Euteleostomi</taxon>
        <taxon>Amphibia</taxon>
        <taxon>Batrachia</taxon>
        <taxon>Caudata</taxon>
        <taxon>Salamandroidea</taxon>
        <taxon>Salamandridae</taxon>
        <taxon>Pleurodelinae</taxon>
        <taxon>Pleurodeles</taxon>
    </lineage>
</organism>